<name>A0ABU5MV30_9BACT</name>
<keyword evidence="1" id="KW-0472">Membrane</keyword>
<dbReference type="EMBL" id="JARVCO010000007">
    <property type="protein sequence ID" value="MDZ8118030.1"/>
    <property type="molecule type" value="Genomic_DNA"/>
</dbReference>
<comment type="caution">
    <text evidence="2">The sequence shown here is derived from an EMBL/GenBank/DDBJ whole genome shotgun (WGS) entry which is preliminary data.</text>
</comment>
<feature type="transmembrane region" description="Helical" evidence="1">
    <location>
        <begin position="12"/>
        <end position="31"/>
    </location>
</feature>
<protein>
    <submittedName>
        <fullName evidence="2">Uncharacterized protein</fullName>
    </submittedName>
</protein>
<evidence type="ECO:0000256" key="1">
    <source>
        <dbReference type="SAM" id="Phobius"/>
    </source>
</evidence>
<keyword evidence="1" id="KW-0812">Transmembrane</keyword>
<reference evidence="2 3" key="1">
    <citation type="journal article" date="2024" name="Appl. Environ. Microbiol.">
        <title>Pontiella agarivorans sp. nov., a novel marine anaerobic bacterium capable of degrading macroalgal polysaccharides and fixing nitrogen.</title>
        <authorList>
            <person name="Liu N."/>
            <person name="Kivenson V."/>
            <person name="Peng X."/>
            <person name="Cui Z."/>
            <person name="Lankiewicz T.S."/>
            <person name="Gosselin K.M."/>
            <person name="English C.J."/>
            <person name="Blair E.M."/>
            <person name="O'Malley M.A."/>
            <person name="Valentine D.L."/>
        </authorList>
    </citation>
    <scope>NUCLEOTIDE SEQUENCE [LARGE SCALE GENOMIC DNA]</scope>
    <source>
        <strain evidence="2 3">NLcol2</strain>
    </source>
</reference>
<feature type="transmembrane region" description="Helical" evidence="1">
    <location>
        <begin position="43"/>
        <end position="62"/>
    </location>
</feature>
<evidence type="ECO:0000313" key="3">
    <source>
        <dbReference type="Proteomes" id="UP001290861"/>
    </source>
</evidence>
<sequence>MKNEFAVLPKWLINLFLWIGLSAGIAVRMLMILNRWYPPAAVFVWRFAMASYFIFFLYRYIIGRRRRRIVVQHQLIENIRAAEGLDQTTRDGTIYILRSIVRSKELFNYAFICILSLIALLLDFFA</sequence>
<proteinExistence type="predicted"/>
<keyword evidence="3" id="KW-1185">Reference proteome</keyword>
<dbReference type="Proteomes" id="UP001290861">
    <property type="component" value="Unassembled WGS sequence"/>
</dbReference>
<accession>A0ABU5MV30</accession>
<keyword evidence="1" id="KW-1133">Transmembrane helix</keyword>
<gene>
    <name evidence="2" type="ORF">P9H32_05260</name>
</gene>
<feature type="transmembrane region" description="Helical" evidence="1">
    <location>
        <begin position="106"/>
        <end position="125"/>
    </location>
</feature>
<organism evidence="2 3">
    <name type="scientific">Pontiella agarivorans</name>
    <dbReference type="NCBI Taxonomy" id="3038953"/>
    <lineage>
        <taxon>Bacteria</taxon>
        <taxon>Pseudomonadati</taxon>
        <taxon>Kiritimatiellota</taxon>
        <taxon>Kiritimatiellia</taxon>
        <taxon>Kiritimatiellales</taxon>
        <taxon>Pontiellaceae</taxon>
        <taxon>Pontiella</taxon>
    </lineage>
</organism>
<evidence type="ECO:0000313" key="2">
    <source>
        <dbReference type="EMBL" id="MDZ8118030.1"/>
    </source>
</evidence>
<dbReference type="RefSeq" id="WP_322607830.1">
    <property type="nucleotide sequence ID" value="NZ_JARVCO010000007.1"/>
</dbReference>